<dbReference type="EMBL" id="CP001145">
    <property type="protein sequence ID" value="ACI17331.1"/>
    <property type="molecule type" value="Genomic_DNA"/>
</dbReference>
<evidence type="ECO:0000256" key="2">
    <source>
        <dbReference type="ARBA" id="ARBA00005594"/>
    </source>
</evidence>
<sequence>MTDVIRTAITESTQKVFGLSTEDMPALDIQFTPDITMGDYAVPIGFVLAKKLRTAPEKIAQTIAENLQGPFRAEAVKGYVNVTMDDDWWLDRLSQGFISYPQYSGKVLVEYVSANPTGPIHIGHGRGAVVGSVLANLLDRVYDFADSEFYVNDAGEQIRKFCKSVEIRIRELKGEDVELPEDAYHGDYVVDIAKSILDRYNWDALSEDEQWNVLWNDAVDMMRKWHKETLEKLGVTMKVWTSERLIRQEGWPERVIQLLQDKGYAYEQDGALWFKSTIFGDDKDRVLVKSNGEYTYYLVDIAYHMEKIHRGYNVLINVWGADHIGHVPRMNAALTALGFPDCLTVVLVQTVRFWRQGVAVAMSKRKGEFLTLDELIDEIGKDAARIMFITRSVDATIDFDIEVAKQKAMDNPVYYIQYAYVRAKNILTRTEERQFGSSVGFDPHERTLLRLLNAFQERMVLAVRKLDPFVIESYAWELSDAFHKFYQFDRVIGSEYENARWKLVERFTEVMEELFTLLGIEKLERM</sequence>
<dbReference type="CDD" id="cd00671">
    <property type="entry name" value="ArgRS_core"/>
    <property type="match status" value="1"/>
</dbReference>
<dbReference type="GO" id="GO:0004814">
    <property type="term" value="F:arginine-tRNA ligase activity"/>
    <property type="evidence" value="ECO:0007669"/>
    <property type="project" value="UniProtKB-UniRule"/>
</dbReference>
<keyword evidence="6 11" id="KW-0547">Nucleotide-binding</keyword>
<accession>B5Y8A2</accession>
<dbReference type="SUPFAM" id="SSF52374">
    <property type="entry name" value="Nucleotidylyl transferase"/>
    <property type="match status" value="1"/>
</dbReference>
<dbReference type="PROSITE" id="PS00178">
    <property type="entry name" value="AA_TRNA_LIGASE_I"/>
    <property type="match status" value="1"/>
</dbReference>
<proteinExistence type="inferred from homology"/>
<dbReference type="InterPro" id="IPR008909">
    <property type="entry name" value="DALR_anticod-bd"/>
</dbReference>
<dbReference type="Pfam" id="PF05746">
    <property type="entry name" value="DALR_1"/>
    <property type="match status" value="1"/>
</dbReference>
<reference evidence="15 16" key="2">
    <citation type="journal article" date="2014" name="Genome Announc.">
        <title>Complete Genome Sequence of Coprothermobacter proteolyticus DSM 5265.</title>
        <authorList>
            <person name="Alexiev A."/>
            <person name="Coil D.A."/>
            <person name="Badger J.H."/>
            <person name="Enticknap J."/>
            <person name="Ward N."/>
            <person name="Robb F.T."/>
            <person name="Eisen J.A."/>
        </authorList>
    </citation>
    <scope>NUCLEOTIDE SEQUENCE [LARGE SCALE GENOMIC DNA]</scope>
    <source>
        <strain evidence="16">ATCC 35245 / DSM 5265 / OCM 4 / BT</strain>
    </source>
</reference>
<dbReference type="GO" id="GO:0005737">
    <property type="term" value="C:cytoplasm"/>
    <property type="evidence" value="ECO:0007669"/>
    <property type="project" value="UniProtKB-SubCell"/>
</dbReference>
<comment type="subcellular location">
    <subcellularLocation>
        <location evidence="1 11">Cytoplasm</location>
    </subcellularLocation>
</comment>
<keyword evidence="7 11" id="KW-0067">ATP-binding</keyword>
<dbReference type="NCBIfam" id="TIGR00456">
    <property type="entry name" value="argS"/>
    <property type="match status" value="1"/>
</dbReference>
<evidence type="ECO:0000256" key="11">
    <source>
        <dbReference type="HAMAP-Rule" id="MF_00123"/>
    </source>
</evidence>
<dbReference type="PANTHER" id="PTHR11956">
    <property type="entry name" value="ARGINYL-TRNA SYNTHETASE"/>
    <property type="match status" value="1"/>
</dbReference>
<dbReference type="InterPro" id="IPR009080">
    <property type="entry name" value="tRNAsynth_Ia_anticodon-bd"/>
</dbReference>
<keyword evidence="9 11" id="KW-0030">Aminoacyl-tRNA synthetase</keyword>
<dbReference type="InterPro" id="IPR014729">
    <property type="entry name" value="Rossmann-like_a/b/a_fold"/>
</dbReference>
<evidence type="ECO:0000313" key="16">
    <source>
        <dbReference type="Proteomes" id="UP000001732"/>
    </source>
</evidence>
<feature type="short sequence motif" description="'HIGH' region" evidence="11">
    <location>
        <begin position="114"/>
        <end position="124"/>
    </location>
</feature>
<dbReference type="InterPro" id="IPR005148">
    <property type="entry name" value="Arg-tRNA-synth_N"/>
</dbReference>
<keyword evidence="8 11" id="KW-0648">Protein biosynthesis</keyword>
<dbReference type="Gene3D" id="3.40.50.620">
    <property type="entry name" value="HUPs"/>
    <property type="match status" value="1"/>
</dbReference>
<dbReference type="SMART" id="SM01016">
    <property type="entry name" value="Arg_tRNA_synt_N"/>
    <property type="match status" value="1"/>
</dbReference>
<dbReference type="PRINTS" id="PR01038">
    <property type="entry name" value="TRNASYNTHARG"/>
</dbReference>
<evidence type="ECO:0000256" key="5">
    <source>
        <dbReference type="ARBA" id="ARBA00022598"/>
    </source>
</evidence>
<dbReference type="GO" id="GO:0006420">
    <property type="term" value="P:arginyl-tRNA aminoacylation"/>
    <property type="evidence" value="ECO:0007669"/>
    <property type="project" value="UniProtKB-UniRule"/>
</dbReference>
<keyword evidence="16" id="KW-1185">Reference proteome</keyword>
<dbReference type="Pfam" id="PF00750">
    <property type="entry name" value="tRNA-synt_1d"/>
    <property type="match status" value="1"/>
</dbReference>
<dbReference type="InterPro" id="IPR001412">
    <property type="entry name" value="aa-tRNA-synth_I_CS"/>
</dbReference>
<dbReference type="HOGENOM" id="CLU_006406_0_1_9"/>
<dbReference type="Proteomes" id="UP000001732">
    <property type="component" value="Chromosome"/>
</dbReference>
<dbReference type="RefSeq" id="WP_012543983.1">
    <property type="nucleotide sequence ID" value="NC_011295.1"/>
</dbReference>
<evidence type="ECO:0000259" key="14">
    <source>
        <dbReference type="SMART" id="SM01016"/>
    </source>
</evidence>
<dbReference type="InterPro" id="IPR036695">
    <property type="entry name" value="Arg-tRNA-synth_N_sf"/>
</dbReference>
<evidence type="ECO:0000256" key="1">
    <source>
        <dbReference type="ARBA" id="ARBA00004496"/>
    </source>
</evidence>
<comment type="subunit">
    <text evidence="3 11">Monomer.</text>
</comment>
<dbReference type="eggNOG" id="COG0018">
    <property type="taxonomic scope" value="Bacteria"/>
</dbReference>
<evidence type="ECO:0000256" key="10">
    <source>
        <dbReference type="ARBA" id="ARBA00049339"/>
    </source>
</evidence>
<feature type="domain" description="DALR anticodon binding" evidence="13">
    <location>
        <begin position="416"/>
        <end position="526"/>
    </location>
</feature>
<dbReference type="FunFam" id="3.40.50.620:FF:000062">
    <property type="entry name" value="Arginine--tRNA ligase"/>
    <property type="match status" value="1"/>
</dbReference>
<evidence type="ECO:0000256" key="3">
    <source>
        <dbReference type="ARBA" id="ARBA00011245"/>
    </source>
</evidence>
<dbReference type="InterPro" id="IPR035684">
    <property type="entry name" value="ArgRS_core"/>
</dbReference>
<reference evidence="16" key="1">
    <citation type="submission" date="2008-08" db="EMBL/GenBank/DDBJ databases">
        <title>The complete genome sequence of Coprothermobacter proteolyticus strain ATCC 5245 / DSM 5265 / BT.</title>
        <authorList>
            <person name="Dodson R.J."/>
            <person name="Durkin A.S."/>
            <person name="Wu M."/>
            <person name="Eisen J."/>
            <person name="Sutton G."/>
        </authorList>
    </citation>
    <scope>NUCLEOTIDE SEQUENCE [LARGE SCALE GENOMIC DNA]</scope>
    <source>
        <strain evidence="16">ATCC 35245 / DSM 5265 / OCM 4 / BT</strain>
    </source>
</reference>
<feature type="domain" description="Arginyl tRNA synthetase N-terminal" evidence="14">
    <location>
        <begin position="3"/>
        <end position="84"/>
    </location>
</feature>
<evidence type="ECO:0000256" key="8">
    <source>
        <dbReference type="ARBA" id="ARBA00022917"/>
    </source>
</evidence>
<dbReference type="PANTHER" id="PTHR11956:SF5">
    <property type="entry name" value="ARGININE--TRNA LIGASE, CYTOPLASMIC"/>
    <property type="match status" value="1"/>
</dbReference>
<evidence type="ECO:0000256" key="9">
    <source>
        <dbReference type="ARBA" id="ARBA00023146"/>
    </source>
</evidence>
<protein>
    <recommendedName>
        <fullName evidence="11">Arginine--tRNA ligase</fullName>
        <ecNumber evidence="11">6.1.1.19</ecNumber>
    </recommendedName>
    <alternativeName>
        <fullName evidence="11">Arginyl-tRNA synthetase</fullName>
        <shortName evidence="11">ArgRS</shortName>
    </alternativeName>
</protein>
<evidence type="ECO:0000256" key="12">
    <source>
        <dbReference type="RuleBase" id="RU363038"/>
    </source>
</evidence>
<dbReference type="SUPFAM" id="SSF55190">
    <property type="entry name" value="Arginyl-tRNA synthetase (ArgRS), N-terminal 'additional' domain"/>
    <property type="match status" value="1"/>
</dbReference>
<dbReference type="HAMAP" id="MF_00123">
    <property type="entry name" value="Arg_tRNA_synth"/>
    <property type="match status" value="1"/>
</dbReference>
<dbReference type="GO" id="GO:0005524">
    <property type="term" value="F:ATP binding"/>
    <property type="evidence" value="ECO:0007669"/>
    <property type="project" value="UniProtKB-UniRule"/>
</dbReference>
<organism evidence="15 16">
    <name type="scientific">Coprothermobacter proteolyticus (strain ATCC 35245 / DSM 5265 / OCM 4 / BT)</name>
    <dbReference type="NCBI Taxonomy" id="309798"/>
    <lineage>
        <taxon>Bacteria</taxon>
        <taxon>Pseudomonadati</taxon>
        <taxon>Coprothermobacterota</taxon>
        <taxon>Coprothermobacteria</taxon>
        <taxon>Coprothermobacterales</taxon>
        <taxon>Coprothermobacteraceae</taxon>
        <taxon>Coprothermobacter</taxon>
    </lineage>
</organism>
<dbReference type="Gene3D" id="1.10.730.10">
    <property type="entry name" value="Isoleucyl-tRNA Synthetase, Domain 1"/>
    <property type="match status" value="1"/>
</dbReference>
<dbReference type="AlphaFoldDB" id="B5Y8A2"/>
<evidence type="ECO:0000256" key="6">
    <source>
        <dbReference type="ARBA" id="ARBA00022741"/>
    </source>
</evidence>
<dbReference type="Gene3D" id="3.30.1360.70">
    <property type="entry name" value="Arginyl tRNA synthetase N-terminal domain"/>
    <property type="match status" value="1"/>
</dbReference>
<dbReference type="STRING" id="309798.COPRO5265_0649"/>
<dbReference type="InterPro" id="IPR001278">
    <property type="entry name" value="Arg-tRNA-ligase"/>
</dbReference>
<gene>
    <name evidence="11 15" type="primary">argS</name>
    <name evidence="15" type="ordered locus">COPRO5265_0649</name>
</gene>
<dbReference type="KEGG" id="cpo:COPRO5265_0649"/>
<comment type="similarity">
    <text evidence="2 11 12">Belongs to the class-I aminoacyl-tRNA synthetase family.</text>
</comment>
<evidence type="ECO:0000256" key="4">
    <source>
        <dbReference type="ARBA" id="ARBA00022490"/>
    </source>
</evidence>
<dbReference type="SUPFAM" id="SSF47323">
    <property type="entry name" value="Anticodon-binding domain of a subclass of class I aminoacyl-tRNA synthetases"/>
    <property type="match status" value="1"/>
</dbReference>
<keyword evidence="5 11" id="KW-0436">Ligase</keyword>
<dbReference type="EC" id="6.1.1.19" evidence="11"/>
<dbReference type="Pfam" id="PF03485">
    <property type="entry name" value="Arg_tRNA_synt_N"/>
    <property type="match status" value="1"/>
</dbReference>
<dbReference type="SMART" id="SM00836">
    <property type="entry name" value="DALR_1"/>
    <property type="match status" value="1"/>
</dbReference>
<evidence type="ECO:0000259" key="13">
    <source>
        <dbReference type="SMART" id="SM00836"/>
    </source>
</evidence>
<name>B5Y8A2_COPPD</name>
<evidence type="ECO:0000313" key="15">
    <source>
        <dbReference type="EMBL" id="ACI17331.1"/>
    </source>
</evidence>
<comment type="catalytic activity">
    <reaction evidence="10 11">
        <text>tRNA(Arg) + L-arginine + ATP = L-arginyl-tRNA(Arg) + AMP + diphosphate</text>
        <dbReference type="Rhea" id="RHEA:20301"/>
        <dbReference type="Rhea" id="RHEA-COMP:9658"/>
        <dbReference type="Rhea" id="RHEA-COMP:9673"/>
        <dbReference type="ChEBI" id="CHEBI:30616"/>
        <dbReference type="ChEBI" id="CHEBI:32682"/>
        <dbReference type="ChEBI" id="CHEBI:33019"/>
        <dbReference type="ChEBI" id="CHEBI:78442"/>
        <dbReference type="ChEBI" id="CHEBI:78513"/>
        <dbReference type="ChEBI" id="CHEBI:456215"/>
        <dbReference type="EC" id="6.1.1.19"/>
    </reaction>
</comment>
<evidence type="ECO:0000256" key="7">
    <source>
        <dbReference type="ARBA" id="ARBA00022840"/>
    </source>
</evidence>
<keyword evidence="4 11" id="KW-0963">Cytoplasm</keyword>